<comment type="caution">
    <text evidence="11">The sequence shown here is derived from an EMBL/GenBank/DDBJ whole genome shotgun (WGS) entry which is preliminary data.</text>
</comment>
<evidence type="ECO:0000256" key="5">
    <source>
        <dbReference type="ARBA" id="ARBA00022723"/>
    </source>
</evidence>
<sequence length="99" mass="11517">MFVQTREELLKSLREAKPELARKYGLMNIYVFGSFSKDSADLNSDVDLLIDVQEPKFDSIAGIKIYLEDKLGRSVDLVRNRPSLRKSFIERIRKDMIHV</sequence>
<evidence type="ECO:0000313" key="12">
    <source>
        <dbReference type="Proteomes" id="UP000297453"/>
    </source>
</evidence>
<dbReference type="SUPFAM" id="SSF81301">
    <property type="entry name" value="Nucleotidyltransferase"/>
    <property type="match status" value="1"/>
</dbReference>
<keyword evidence="8" id="KW-0460">Magnesium</keyword>
<evidence type="ECO:0000259" key="10">
    <source>
        <dbReference type="Pfam" id="PF01909"/>
    </source>
</evidence>
<comment type="similarity">
    <text evidence="9">Belongs to the MntA antitoxin family.</text>
</comment>
<dbReference type="Pfam" id="PF01909">
    <property type="entry name" value="NTP_transf_2"/>
    <property type="match status" value="1"/>
</dbReference>
<keyword evidence="6" id="KW-0547">Nucleotide-binding</keyword>
<accession>A0A4R9G606</accession>
<keyword evidence="5" id="KW-0479">Metal-binding</keyword>
<organism evidence="11 12">
    <name type="scientific">Leptospira semungkisensis</name>
    <dbReference type="NCBI Taxonomy" id="2484985"/>
    <lineage>
        <taxon>Bacteria</taxon>
        <taxon>Pseudomonadati</taxon>
        <taxon>Spirochaetota</taxon>
        <taxon>Spirochaetia</taxon>
        <taxon>Leptospirales</taxon>
        <taxon>Leptospiraceae</taxon>
        <taxon>Leptospira</taxon>
    </lineage>
</organism>
<keyword evidence="12" id="KW-1185">Reference proteome</keyword>
<dbReference type="InterPro" id="IPR043519">
    <property type="entry name" value="NT_sf"/>
</dbReference>
<evidence type="ECO:0000313" key="11">
    <source>
        <dbReference type="EMBL" id="TGK07016.1"/>
    </source>
</evidence>
<evidence type="ECO:0000256" key="2">
    <source>
        <dbReference type="ARBA" id="ARBA00022649"/>
    </source>
</evidence>
<dbReference type="InterPro" id="IPR002934">
    <property type="entry name" value="Polymerase_NTP_transf_dom"/>
</dbReference>
<reference evidence="11" key="1">
    <citation type="journal article" date="2019" name="PLoS Negl. Trop. Dis.">
        <title>Revisiting the worldwide diversity of Leptospira species in the environment.</title>
        <authorList>
            <person name="Vincent A.T."/>
            <person name="Schiettekatte O."/>
            <person name="Bourhy P."/>
            <person name="Veyrier F.J."/>
            <person name="Picardeau M."/>
        </authorList>
    </citation>
    <scope>NUCLEOTIDE SEQUENCE [LARGE SCALE GENOMIC DNA]</scope>
    <source>
        <strain evidence="11">SSS9</strain>
    </source>
</reference>
<evidence type="ECO:0000256" key="1">
    <source>
        <dbReference type="ARBA" id="ARBA00001946"/>
    </source>
</evidence>
<evidence type="ECO:0000256" key="4">
    <source>
        <dbReference type="ARBA" id="ARBA00022695"/>
    </source>
</evidence>
<evidence type="ECO:0000256" key="8">
    <source>
        <dbReference type="ARBA" id="ARBA00022842"/>
    </source>
</evidence>
<protein>
    <submittedName>
        <fullName evidence="11">Toxin-antitoxin system toxin subunit</fullName>
    </submittedName>
</protein>
<dbReference type="GO" id="GO:0005524">
    <property type="term" value="F:ATP binding"/>
    <property type="evidence" value="ECO:0007669"/>
    <property type="project" value="UniProtKB-KW"/>
</dbReference>
<keyword evidence="2" id="KW-1277">Toxin-antitoxin system</keyword>
<gene>
    <name evidence="11" type="ORF">EHO59_02555</name>
</gene>
<dbReference type="RefSeq" id="WP_135584443.1">
    <property type="nucleotide sequence ID" value="NZ_RQEP01000005.1"/>
</dbReference>
<proteinExistence type="inferred from homology"/>
<evidence type="ECO:0000256" key="7">
    <source>
        <dbReference type="ARBA" id="ARBA00022840"/>
    </source>
</evidence>
<dbReference type="GO" id="GO:0046872">
    <property type="term" value="F:metal ion binding"/>
    <property type="evidence" value="ECO:0007669"/>
    <property type="project" value="UniProtKB-KW"/>
</dbReference>
<dbReference type="GO" id="GO:0016779">
    <property type="term" value="F:nucleotidyltransferase activity"/>
    <property type="evidence" value="ECO:0007669"/>
    <property type="project" value="UniProtKB-KW"/>
</dbReference>
<dbReference type="InterPro" id="IPR052038">
    <property type="entry name" value="Type-VII_TA_antitoxin"/>
</dbReference>
<dbReference type="OrthoDB" id="9809668at2"/>
<dbReference type="AlphaFoldDB" id="A0A4R9G606"/>
<dbReference type="CDD" id="cd05403">
    <property type="entry name" value="NT_KNTase_like"/>
    <property type="match status" value="1"/>
</dbReference>
<dbReference type="Gene3D" id="3.30.460.10">
    <property type="entry name" value="Beta Polymerase, domain 2"/>
    <property type="match status" value="1"/>
</dbReference>
<keyword evidence="7" id="KW-0067">ATP-binding</keyword>
<keyword evidence="4" id="KW-0548">Nucleotidyltransferase</keyword>
<evidence type="ECO:0000256" key="3">
    <source>
        <dbReference type="ARBA" id="ARBA00022679"/>
    </source>
</evidence>
<dbReference type="PANTHER" id="PTHR33571">
    <property type="entry name" value="SSL8005 PROTEIN"/>
    <property type="match status" value="1"/>
</dbReference>
<evidence type="ECO:0000256" key="6">
    <source>
        <dbReference type="ARBA" id="ARBA00022741"/>
    </source>
</evidence>
<feature type="domain" description="Polymerase nucleotidyl transferase" evidence="10">
    <location>
        <begin position="13"/>
        <end position="95"/>
    </location>
</feature>
<comment type="cofactor">
    <cofactor evidence="1">
        <name>Mg(2+)</name>
        <dbReference type="ChEBI" id="CHEBI:18420"/>
    </cofactor>
</comment>
<name>A0A4R9G606_9LEPT</name>
<dbReference type="Proteomes" id="UP000297453">
    <property type="component" value="Unassembled WGS sequence"/>
</dbReference>
<dbReference type="EMBL" id="RQEP01000005">
    <property type="protein sequence ID" value="TGK07016.1"/>
    <property type="molecule type" value="Genomic_DNA"/>
</dbReference>
<dbReference type="PANTHER" id="PTHR33571:SF14">
    <property type="entry name" value="PROTEIN ADENYLYLTRANSFERASE MJ0435-RELATED"/>
    <property type="match status" value="1"/>
</dbReference>
<evidence type="ECO:0000256" key="9">
    <source>
        <dbReference type="ARBA" id="ARBA00038276"/>
    </source>
</evidence>
<keyword evidence="3" id="KW-0808">Transferase</keyword>